<gene>
    <name evidence="2" type="ORF">Cfor_11532</name>
</gene>
<evidence type="ECO:0000313" key="3">
    <source>
        <dbReference type="Proteomes" id="UP000502823"/>
    </source>
</evidence>
<dbReference type="AlphaFoldDB" id="A0A6L2PPJ6"/>
<feature type="non-terminal residue" evidence="2">
    <location>
        <position position="1"/>
    </location>
</feature>
<dbReference type="GO" id="GO:0005634">
    <property type="term" value="C:nucleus"/>
    <property type="evidence" value="ECO:0007669"/>
    <property type="project" value="TreeGrafter"/>
</dbReference>
<dbReference type="SMART" id="SM00595">
    <property type="entry name" value="MADF"/>
    <property type="match status" value="1"/>
</dbReference>
<dbReference type="EMBL" id="BLKM01005504">
    <property type="protein sequence ID" value="GFG34523.1"/>
    <property type="molecule type" value="Genomic_DNA"/>
</dbReference>
<proteinExistence type="predicted"/>
<evidence type="ECO:0000259" key="1">
    <source>
        <dbReference type="PROSITE" id="PS51029"/>
    </source>
</evidence>
<name>A0A6L2PPJ6_COPFO</name>
<evidence type="ECO:0000313" key="2">
    <source>
        <dbReference type="EMBL" id="GFG34523.1"/>
    </source>
</evidence>
<dbReference type="PANTHER" id="PTHR12243:SF69">
    <property type="entry name" value="SI:CH73-59F11.3"/>
    <property type="match status" value="1"/>
</dbReference>
<reference evidence="3" key="1">
    <citation type="submission" date="2020-01" db="EMBL/GenBank/DDBJ databases">
        <title>Draft genome sequence of the Termite Coptotermes fromosanus.</title>
        <authorList>
            <person name="Itakura S."/>
            <person name="Yosikawa Y."/>
            <person name="Umezawa K."/>
        </authorList>
    </citation>
    <scope>NUCLEOTIDE SEQUENCE [LARGE SCALE GENOMIC DNA]</scope>
</reference>
<dbReference type="InterPro" id="IPR006578">
    <property type="entry name" value="MADF-dom"/>
</dbReference>
<dbReference type="GO" id="GO:0005667">
    <property type="term" value="C:transcription regulator complex"/>
    <property type="evidence" value="ECO:0007669"/>
    <property type="project" value="TreeGrafter"/>
</dbReference>
<keyword evidence="3" id="KW-1185">Reference proteome</keyword>
<protein>
    <recommendedName>
        <fullName evidence="1">MADF domain-containing protein</fullName>
    </recommendedName>
</protein>
<sequence>KCTHHGSRLQDFCSDMLITEVEKRPARYSKATPEYSDKNCKELWTGVCEAVVLNWSRLDTRETVATDNDIQRKWKNTRDNFRKEVAKGQGVKKRRKYIYFDQFLFLLPTMQERGTSGNITPPPTVNESEAQDVRQDIKWEKAGM</sequence>
<dbReference type="InterPro" id="IPR039353">
    <property type="entry name" value="TF_Adf1"/>
</dbReference>
<feature type="domain" description="MADF" evidence="1">
    <location>
        <begin position="16"/>
        <end position="111"/>
    </location>
</feature>
<dbReference type="InParanoid" id="A0A6L2PPJ6"/>
<dbReference type="OrthoDB" id="8118596at2759"/>
<dbReference type="PANTHER" id="PTHR12243">
    <property type="entry name" value="MADF DOMAIN TRANSCRIPTION FACTOR"/>
    <property type="match status" value="1"/>
</dbReference>
<organism evidence="2 3">
    <name type="scientific">Coptotermes formosanus</name>
    <name type="common">Formosan subterranean termite</name>
    <dbReference type="NCBI Taxonomy" id="36987"/>
    <lineage>
        <taxon>Eukaryota</taxon>
        <taxon>Metazoa</taxon>
        <taxon>Ecdysozoa</taxon>
        <taxon>Arthropoda</taxon>
        <taxon>Hexapoda</taxon>
        <taxon>Insecta</taxon>
        <taxon>Pterygota</taxon>
        <taxon>Neoptera</taxon>
        <taxon>Polyneoptera</taxon>
        <taxon>Dictyoptera</taxon>
        <taxon>Blattodea</taxon>
        <taxon>Blattoidea</taxon>
        <taxon>Termitoidae</taxon>
        <taxon>Rhinotermitidae</taxon>
        <taxon>Coptotermes</taxon>
    </lineage>
</organism>
<dbReference type="Pfam" id="PF10545">
    <property type="entry name" value="MADF_DNA_bdg"/>
    <property type="match status" value="1"/>
</dbReference>
<comment type="caution">
    <text evidence="2">The sequence shown here is derived from an EMBL/GenBank/DDBJ whole genome shotgun (WGS) entry which is preliminary data.</text>
</comment>
<dbReference type="Proteomes" id="UP000502823">
    <property type="component" value="Unassembled WGS sequence"/>
</dbReference>
<dbReference type="GO" id="GO:0006357">
    <property type="term" value="P:regulation of transcription by RNA polymerase II"/>
    <property type="evidence" value="ECO:0007669"/>
    <property type="project" value="TreeGrafter"/>
</dbReference>
<accession>A0A6L2PPJ6</accession>
<dbReference type="PROSITE" id="PS51029">
    <property type="entry name" value="MADF"/>
    <property type="match status" value="1"/>
</dbReference>